<feature type="compositionally biased region" description="Polar residues" evidence="1">
    <location>
        <begin position="151"/>
        <end position="162"/>
    </location>
</feature>
<dbReference type="VEuPathDB" id="FungiDB:AFUB_090010"/>
<organism evidence="2 3">
    <name type="scientific">Aspergillus fumigatus (strain CBS 144.89 / FGSC A1163 / CEA10)</name>
    <name type="common">Neosartorya fumigata</name>
    <dbReference type="NCBI Taxonomy" id="451804"/>
    <lineage>
        <taxon>Eukaryota</taxon>
        <taxon>Fungi</taxon>
        <taxon>Dikarya</taxon>
        <taxon>Ascomycota</taxon>
        <taxon>Pezizomycotina</taxon>
        <taxon>Eurotiomycetes</taxon>
        <taxon>Eurotiomycetidae</taxon>
        <taxon>Eurotiales</taxon>
        <taxon>Aspergillaceae</taxon>
        <taxon>Aspergillus</taxon>
        <taxon>Aspergillus subgen. Fumigati</taxon>
    </lineage>
</organism>
<dbReference type="EMBL" id="DS499601">
    <property type="protein sequence ID" value="EDP48286.1"/>
    <property type="molecule type" value="Genomic_DNA"/>
</dbReference>
<sequence>MDISRQVSSILVTSSAIRRVFSARACLSILDFCSALVRVRAIIGLHFLLVTSFQISLGLDPSFRLPKMDAEALQCNICPKRARFSDVSHLLTHVSSKAHLSHYFKLQVRSHQEIEARNLLDEYDKWYKANHLAKLLSDRMASKEARKRKSLGNTRALATSLTARPGAGPADTPRAMCPPSHQPSPAFLDPRLSDPYLNGEPSARSENASLSSHHEASAMSSVPDPQSHVRTGYTLHSNDPRQGFAPNQCKQEPDFESEDEGGSTTQITPSRSMKRESRSGNALQPLSSSSLDDDPFVDDNGSFNYLRLVGGDRERADEMTRLKGVLWPGMDIFDSATEQMRRKRNQKKDESILKMMEKTSLCVEPTELVFSPTGILRKQRVISGNIEDSSPLKGETPIPKRRATRPKRALSQVDSNVPRGQDRKRCKKGAKRAAIEHDDALVRYGSQASGRLGAQLPYKYGVNLHSSYRDETEEFSLAVNGLDSRARTGFTVFHDASSQHISCYDEPYLRFGIWSPSRETLFRHGAPAESGVSRFSGNKAPLPSGRLAHAFAEKENIDPMLNDHCRGKSPLLWQSSIRSQHASDTGYVSQYFFEEAQSNGLSPFETHGFYAGYTFNPLVISAPKLPTENPIFEANSRIPQLHSITCATSPEATISDIEEDDFEQLYLNTSSL</sequence>
<name>B0YCF5_ASPFC</name>
<feature type="compositionally biased region" description="Polar residues" evidence="1">
    <location>
        <begin position="262"/>
        <end position="271"/>
    </location>
</feature>
<feature type="region of interest" description="Disordered" evidence="1">
    <location>
        <begin position="387"/>
        <end position="425"/>
    </location>
</feature>
<evidence type="ECO:0000256" key="1">
    <source>
        <dbReference type="SAM" id="MobiDB-lite"/>
    </source>
</evidence>
<gene>
    <name evidence="2" type="ORF">AFUB_090010</name>
</gene>
<protein>
    <submittedName>
        <fullName evidence="2">Uncharacterized protein</fullName>
    </submittedName>
</protein>
<dbReference type="PhylomeDB" id="B0YCF5"/>
<feature type="compositionally biased region" description="Basic residues" evidence="1">
    <location>
        <begin position="399"/>
        <end position="408"/>
    </location>
</feature>
<dbReference type="OrthoDB" id="5428259at2759"/>
<keyword evidence="3" id="KW-1185">Reference proteome</keyword>
<accession>B0YCF5</accession>
<reference evidence="2 3" key="1">
    <citation type="journal article" date="2008" name="PLoS Genet.">
        <title>Genomic islands in the pathogenic filamentous fungus Aspergillus fumigatus.</title>
        <authorList>
            <person name="Fedorova N.D."/>
            <person name="Khaldi N."/>
            <person name="Joardar V.S."/>
            <person name="Maiti R."/>
            <person name="Amedeo P."/>
            <person name="Anderson M.J."/>
            <person name="Crabtree J."/>
            <person name="Silva J.C."/>
            <person name="Badger J.H."/>
            <person name="Albarraq A."/>
            <person name="Angiuoli S."/>
            <person name="Bussey H."/>
            <person name="Bowyer P."/>
            <person name="Cotty P.J."/>
            <person name="Dyer P.S."/>
            <person name="Egan A."/>
            <person name="Galens K."/>
            <person name="Fraser-Liggett C.M."/>
            <person name="Haas B.J."/>
            <person name="Inman J.M."/>
            <person name="Kent R."/>
            <person name="Lemieux S."/>
            <person name="Malavazi I."/>
            <person name="Orvis J."/>
            <person name="Roemer T."/>
            <person name="Ronning C.M."/>
            <person name="Sundaram J.P."/>
            <person name="Sutton G."/>
            <person name="Turner G."/>
            <person name="Venter J.C."/>
            <person name="White O.R."/>
            <person name="Whitty B.R."/>
            <person name="Youngman P."/>
            <person name="Wolfe K.H."/>
            <person name="Goldman G.H."/>
            <person name="Wortman J.R."/>
            <person name="Jiang B."/>
            <person name="Denning D.W."/>
            <person name="Nierman W.C."/>
        </authorList>
    </citation>
    <scope>NUCLEOTIDE SEQUENCE [LARGE SCALE GENOMIC DNA]</scope>
    <source>
        <strain evidence="3">CBS 144.89 / FGSC A1163 / CEA10</strain>
    </source>
</reference>
<dbReference type="Proteomes" id="UP000001699">
    <property type="component" value="Unassembled WGS sequence"/>
</dbReference>
<dbReference type="HOGENOM" id="CLU_032488_0_0_1"/>
<feature type="region of interest" description="Disordered" evidence="1">
    <location>
        <begin position="142"/>
        <end position="296"/>
    </location>
</feature>
<evidence type="ECO:0000313" key="3">
    <source>
        <dbReference type="Proteomes" id="UP000001699"/>
    </source>
</evidence>
<dbReference type="AlphaFoldDB" id="B0YCF5"/>
<proteinExistence type="predicted"/>
<evidence type="ECO:0000313" key="2">
    <source>
        <dbReference type="EMBL" id="EDP48286.1"/>
    </source>
</evidence>